<dbReference type="EMBL" id="FOXX01000019">
    <property type="protein sequence ID" value="SFQ86609.1"/>
    <property type="molecule type" value="Genomic_DNA"/>
</dbReference>
<accession>A0A1I6C0C6</accession>
<gene>
    <name evidence="2" type="ORF">SAMN02745910_04680</name>
</gene>
<dbReference type="RefSeq" id="WP_061802872.1">
    <property type="nucleotide sequence ID" value="NZ_FOXX01000019.1"/>
</dbReference>
<keyword evidence="3" id="KW-1185">Reference proteome</keyword>
<evidence type="ECO:0000259" key="1">
    <source>
        <dbReference type="Pfam" id="PF12728"/>
    </source>
</evidence>
<dbReference type="Pfam" id="PF12728">
    <property type="entry name" value="HTH_17"/>
    <property type="match status" value="1"/>
</dbReference>
<dbReference type="Proteomes" id="UP000182762">
    <property type="component" value="Unassembled WGS sequence"/>
</dbReference>
<organism evidence="2 3">
    <name type="scientific">Priestia endophytica DSM 13796</name>
    <dbReference type="NCBI Taxonomy" id="1121089"/>
    <lineage>
        <taxon>Bacteria</taxon>
        <taxon>Bacillati</taxon>
        <taxon>Bacillota</taxon>
        <taxon>Bacilli</taxon>
        <taxon>Bacillales</taxon>
        <taxon>Bacillaceae</taxon>
        <taxon>Priestia</taxon>
    </lineage>
</organism>
<proteinExistence type="predicted"/>
<feature type="domain" description="Helix-turn-helix" evidence="1">
    <location>
        <begin position="10"/>
        <end position="48"/>
    </location>
</feature>
<evidence type="ECO:0000313" key="2">
    <source>
        <dbReference type="EMBL" id="SFQ86609.1"/>
    </source>
</evidence>
<name>A0A1I6C0C6_9BACI</name>
<protein>
    <submittedName>
        <fullName evidence="2">Helix-turn-helix domain-containing protein</fullName>
    </submittedName>
</protein>
<sequence length="243" mass="27942">MSDLQNIIGVEEAAKLLGLAPGTVKNYCREGKLETKKIGRDWALDKTNLKIKGGEKMRDIKSLNNVFFNGLMLHQITGIEGIVNNIYECFYANAGQNVEGDSHYRVSWDLSDFFATEERQEFDWEAPHKASLVADNQKDSVIDYFSGFPLLNKEMVFKERKIKVINRPLPFAPEVSDIIYWAGAVDNNGTVYKVFWNVVNLHEPFKIEKVTDKSRYCKKCLQPWMSDETKCVDEEGHEYVKNQ</sequence>
<reference evidence="2 3" key="1">
    <citation type="submission" date="2016-10" db="EMBL/GenBank/DDBJ databases">
        <authorList>
            <person name="Varghese N."/>
            <person name="Submissions S."/>
        </authorList>
    </citation>
    <scope>NUCLEOTIDE SEQUENCE [LARGE SCALE GENOMIC DNA]</scope>
    <source>
        <strain evidence="2 3">DSM 13796</strain>
    </source>
</reference>
<dbReference type="InterPro" id="IPR041657">
    <property type="entry name" value="HTH_17"/>
</dbReference>
<evidence type="ECO:0000313" key="3">
    <source>
        <dbReference type="Proteomes" id="UP000182762"/>
    </source>
</evidence>
<dbReference type="GeneID" id="93713203"/>
<comment type="caution">
    <text evidence="2">The sequence shown here is derived from an EMBL/GenBank/DDBJ whole genome shotgun (WGS) entry which is preliminary data.</text>
</comment>